<accession>A0A9W8TGZ9</accession>
<evidence type="ECO:0000313" key="3">
    <source>
        <dbReference type="Proteomes" id="UP001148614"/>
    </source>
</evidence>
<evidence type="ECO:0000313" key="2">
    <source>
        <dbReference type="EMBL" id="KAJ3551226.1"/>
    </source>
</evidence>
<sequence length="243" mass="27483">MAKNNPNRTTYWRCSTTDCPFKWTTRYSKDGSGCQVKLSAKEEQQRHNHHLTPKQTRISGRPNAPNVLWIGVPEVGNSITMQKFVGVHLSREGNEIIPDFNVDDVLSLKKSLGKGFITDTSAGHDVVVHQSVLTMAYAKHTLGTHVEFRNWKWVHDTIDKPNFIPDQLASHPLLVFISTTVCDGPKDTLSIQNFYEKIRFIAMQHGNMRTLLQSRALKGFGSDLKLVLAIDLARYWVKAAKVL</sequence>
<proteinExistence type="predicted"/>
<evidence type="ECO:0000256" key="1">
    <source>
        <dbReference type="SAM" id="MobiDB-lite"/>
    </source>
</evidence>
<reference evidence="2" key="1">
    <citation type="submission" date="2022-07" db="EMBL/GenBank/DDBJ databases">
        <title>Genome Sequence of Xylaria arbuscula.</title>
        <authorList>
            <person name="Buettner E."/>
        </authorList>
    </citation>
    <scope>NUCLEOTIDE SEQUENCE</scope>
    <source>
        <strain evidence="2">VT107</strain>
    </source>
</reference>
<name>A0A9W8TGZ9_9PEZI</name>
<keyword evidence="3" id="KW-1185">Reference proteome</keyword>
<comment type="caution">
    <text evidence="2">The sequence shown here is derived from an EMBL/GenBank/DDBJ whole genome shotgun (WGS) entry which is preliminary data.</text>
</comment>
<protein>
    <submittedName>
        <fullName evidence="2">Uncharacterized protein</fullName>
    </submittedName>
</protein>
<organism evidence="2 3">
    <name type="scientific">Xylaria arbuscula</name>
    <dbReference type="NCBI Taxonomy" id="114810"/>
    <lineage>
        <taxon>Eukaryota</taxon>
        <taxon>Fungi</taxon>
        <taxon>Dikarya</taxon>
        <taxon>Ascomycota</taxon>
        <taxon>Pezizomycotina</taxon>
        <taxon>Sordariomycetes</taxon>
        <taxon>Xylariomycetidae</taxon>
        <taxon>Xylariales</taxon>
        <taxon>Xylariaceae</taxon>
        <taxon>Xylaria</taxon>
    </lineage>
</organism>
<dbReference type="EMBL" id="JANPWZ010003804">
    <property type="protein sequence ID" value="KAJ3551226.1"/>
    <property type="molecule type" value="Genomic_DNA"/>
</dbReference>
<gene>
    <name evidence="2" type="ORF">NPX13_g11418</name>
</gene>
<feature type="region of interest" description="Disordered" evidence="1">
    <location>
        <begin position="41"/>
        <end position="62"/>
    </location>
</feature>
<dbReference type="AlphaFoldDB" id="A0A9W8TGZ9"/>
<dbReference type="Proteomes" id="UP001148614">
    <property type="component" value="Unassembled WGS sequence"/>
</dbReference>